<keyword evidence="3" id="KW-0812">Transmembrane</keyword>
<accession>A0A953J6A1</accession>
<dbReference type="EMBL" id="JAIOIV010000032">
    <property type="protein sequence ID" value="MBZ0155397.1"/>
    <property type="molecule type" value="Genomic_DNA"/>
</dbReference>
<feature type="coiled-coil region" evidence="1">
    <location>
        <begin position="51"/>
        <end position="78"/>
    </location>
</feature>
<reference evidence="4" key="2">
    <citation type="submission" date="2021-08" db="EMBL/GenBank/DDBJ databases">
        <authorList>
            <person name="Dalcin Martins P."/>
        </authorList>
    </citation>
    <scope>NUCLEOTIDE SEQUENCE</scope>
    <source>
        <strain evidence="4">MAG_39</strain>
    </source>
</reference>
<feature type="transmembrane region" description="Helical" evidence="3">
    <location>
        <begin position="7"/>
        <end position="28"/>
    </location>
</feature>
<keyword evidence="3" id="KW-0472">Membrane</keyword>
<evidence type="ECO:0000256" key="1">
    <source>
        <dbReference type="SAM" id="Coils"/>
    </source>
</evidence>
<evidence type="ECO:0000313" key="4">
    <source>
        <dbReference type="EMBL" id="MBZ0155397.1"/>
    </source>
</evidence>
<dbReference type="AlphaFoldDB" id="A0A953J6A1"/>
<evidence type="ECO:0000256" key="3">
    <source>
        <dbReference type="SAM" id="Phobius"/>
    </source>
</evidence>
<evidence type="ECO:0000256" key="2">
    <source>
        <dbReference type="SAM" id="MobiDB-lite"/>
    </source>
</evidence>
<sequence>MKGNKTLILAIPALLVLLGLVLYQYVYLGIRAELSSIKEQQATKAATLQKYIAIISEKQELEKELAALTERAKANNAKLIEGEPVSLASANLQETVKGIVSGRGGTLSSERIGKPEDAVKAPAGAGGATASSGVSGAGGAGGASGMNTGKGTAASARGKGVKPDPLSRFKVVSISIDASVPDPAALSDILYSLETRTPFLLIKELDARVKNFKMPKDLMVKLDVSGLYGGK</sequence>
<dbReference type="Proteomes" id="UP000705867">
    <property type="component" value="Unassembled WGS sequence"/>
</dbReference>
<feature type="region of interest" description="Disordered" evidence="2">
    <location>
        <begin position="106"/>
        <end position="143"/>
    </location>
</feature>
<name>A0A953J6A1_9BACT</name>
<comment type="caution">
    <text evidence="4">The sequence shown here is derived from an EMBL/GenBank/DDBJ whole genome shotgun (WGS) entry which is preliminary data.</text>
</comment>
<organism evidence="4 5">
    <name type="scientific">Candidatus Nitrobium versatile</name>
    <dbReference type="NCBI Taxonomy" id="2884831"/>
    <lineage>
        <taxon>Bacteria</taxon>
        <taxon>Pseudomonadati</taxon>
        <taxon>Nitrospirota</taxon>
        <taxon>Nitrospiria</taxon>
        <taxon>Nitrospirales</taxon>
        <taxon>Nitrospiraceae</taxon>
        <taxon>Candidatus Nitrobium</taxon>
    </lineage>
</organism>
<evidence type="ECO:0000313" key="5">
    <source>
        <dbReference type="Proteomes" id="UP000705867"/>
    </source>
</evidence>
<protein>
    <submittedName>
        <fullName evidence="4">Type II secretion system protein M</fullName>
    </submittedName>
</protein>
<dbReference type="InterPro" id="IPR034756">
    <property type="entry name" value="T2SSM_b"/>
</dbReference>
<reference evidence="4" key="1">
    <citation type="journal article" date="2021" name="bioRxiv">
        <title>Unraveling nitrogen, sulfur and carbon metabolic pathways and microbial community transcriptional responses to substrate deprivation and toxicity stresses in a bioreactor mimicking anoxic brackish coastal sediment conditions.</title>
        <authorList>
            <person name="Martins P.D."/>
            <person name="Echeveste M.J."/>
            <person name="Arshad A."/>
            <person name="Kurth J."/>
            <person name="Ouboter H."/>
            <person name="Jetten M.S.M."/>
            <person name="Welte C.U."/>
        </authorList>
    </citation>
    <scope>NUCLEOTIDE SEQUENCE</scope>
    <source>
        <strain evidence="4">MAG_39</strain>
    </source>
</reference>
<keyword evidence="3" id="KW-1133">Transmembrane helix</keyword>
<dbReference type="Pfam" id="PF10741">
    <property type="entry name" value="T2SSM_b"/>
    <property type="match status" value="1"/>
</dbReference>
<gene>
    <name evidence="4" type="ORF">K8I29_04175</name>
</gene>
<proteinExistence type="predicted"/>
<keyword evidence="1" id="KW-0175">Coiled coil</keyword>